<feature type="binding site" evidence="5">
    <location>
        <position position="16"/>
    </location>
    <ligand>
        <name>[4Fe-4S] cluster</name>
        <dbReference type="ChEBI" id="CHEBI:49883"/>
    </ligand>
</feature>
<keyword evidence="4 5" id="KW-0411">Iron-sulfur</keyword>
<feature type="active site" description="Proton donor" evidence="5">
    <location>
        <position position="130"/>
    </location>
</feature>
<dbReference type="PATRIC" id="fig|1653334.4.peg.1169"/>
<feature type="binding site" evidence="5">
    <location>
        <position position="45"/>
    </location>
    <ligand>
        <name>isopentenyl diphosphate</name>
        <dbReference type="ChEBI" id="CHEBI:128769"/>
    </ligand>
</feature>
<dbReference type="Gene3D" id="3.40.1010.20">
    <property type="entry name" value="4-hydroxy-3-methylbut-2-enyl diphosphate reductase, catalytic domain"/>
    <property type="match status" value="2"/>
</dbReference>
<feature type="binding site" evidence="5">
    <location>
        <position position="275"/>
    </location>
    <ligand>
        <name>(2E)-4-hydroxy-3-methylbut-2-enyl diphosphate</name>
        <dbReference type="ChEBI" id="CHEBI:128753"/>
    </ligand>
</feature>
<feature type="binding site" evidence="5">
    <location>
        <position position="203"/>
    </location>
    <ligand>
        <name>[4Fe-4S] cluster</name>
        <dbReference type="ChEBI" id="CHEBI:49883"/>
    </ligand>
</feature>
<dbReference type="AlphaFoldDB" id="A0A0P7Y4E0"/>
<dbReference type="STRING" id="1653334.GA0071312_0223"/>
<keyword evidence="5 6" id="KW-0560">Oxidoreductase</keyword>
<dbReference type="GO" id="GO:0050992">
    <property type="term" value="P:dimethylallyl diphosphate biosynthetic process"/>
    <property type="evidence" value="ECO:0007669"/>
    <property type="project" value="UniProtKB-UniRule"/>
</dbReference>
<dbReference type="GO" id="GO:0051745">
    <property type="term" value="F:4-hydroxy-3-methylbut-2-enyl diphosphate reductase activity"/>
    <property type="evidence" value="ECO:0007669"/>
    <property type="project" value="UniProtKB-UniRule"/>
</dbReference>
<organism evidence="6 8">
    <name type="scientific">Saliniramus fredricksonii</name>
    <dbReference type="NCBI Taxonomy" id="1653334"/>
    <lineage>
        <taxon>Bacteria</taxon>
        <taxon>Pseudomonadati</taxon>
        <taxon>Pseudomonadota</taxon>
        <taxon>Alphaproteobacteria</taxon>
        <taxon>Hyphomicrobiales</taxon>
        <taxon>Salinarimonadaceae</taxon>
        <taxon>Saliniramus</taxon>
    </lineage>
</organism>
<keyword evidence="9" id="KW-1185">Reference proteome</keyword>
<feature type="binding site" evidence="5">
    <location>
        <position position="100"/>
    </location>
    <ligand>
        <name>[4Fe-4S] cluster</name>
        <dbReference type="ChEBI" id="CHEBI:49883"/>
    </ligand>
</feature>
<protein>
    <recommendedName>
        <fullName evidence="5">4-hydroxy-3-methylbut-2-enyl diphosphate reductase</fullName>
        <shortName evidence="5">HMBPP reductase</shortName>
        <ecNumber evidence="5">1.17.7.4</ecNumber>
    </recommendedName>
</protein>
<feature type="binding site" evidence="5">
    <location>
        <position position="231"/>
    </location>
    <ligand>
        <name>dimethylallyl diphosphate</name>
        <dbReference type="ChEBI" id="CHEBI:57623"/>
    </ligand>
</feature>
<feature type="binding site" evidence="5">
    <location>
        <position position="233"/>
    </location>
    <ligand>
        <name>isopentenyl diphosphate</name>
        <dbReference type="ChEBI" id="CHEBI:128769"/>
    </ligand>
</feature>
<feature type="binding site" evidence="5">
    <location>
        <position position="275"/>
    </location>
    <ligand>
        <name>isopentenyl diphosphate</name>
        <dbReference type="ChEBI" id="CHEBI:128769"/>
    </ligand>
</feature>
<evidence type="ECO:0000313" key="9">
    <source>
        <dbReference type="Proteomes" id="UP000182800"/>
    </source>
</evidence>
<sequence length="321" mass="35412">MRRPLTVLLANPRGFCAGVDRAIAAVEDLRVMTERPVYVRHEIIHNARVVDDMRRRGVHFVDAIAQIPDNAVTVFSAHGVSRAVEEEAQARGLDVIDATCPLVRRVHVEGRRHAREGRAVIVIGHREHVEVEGILGQIAGETHDAETHVVAGRADVAALDVSDPLRLAYVTQTTLSVDDTRDIIAALKERFPAIIGPDIKTICYATQNRQGAVRMLAERAERFIVCGARNSSNTNRLRDVARFLNRPALLVEEAHELDADFIAQADTIGVTAGASAPEVIVQEVLERLADWRQIHVEEVTLTRETTQFAPVELQGLRSDPA</sequence>
<comment type="function">
    <text evidence="5">Catalyzes the conversion of 1-hydroxy-2-methyl-2-(E)-butenyl 4-diphosphate (HMBPP) into a mixture of isopentenyl diphosphate (IPP) and dimethylallyl diphosphate (DMAPP). Acts in the terminal step of the DOXP/MEP pathway for isoprenoid precursor biosynthesis.</text>
</comment>
<feature type="binding site" evidence="5">
    <location>
        <position position="232"/>
    </location>
    <ligand>
        <name>isopentenyl diphosphate</name>
        <dbReference type="ChEBI" id="CHEBI:128769"/>
    </ligand>
</feature>
<comment type="catalytic activity">
    <reaction evidence="5">
        <text>isopentenyl diphosphate + 2 oxidized [2Fe-2S]-[ferredoxin] + H2O = (2E)-4-hydroxy-3-methylbut-2-enyl diphosphate + 2 reduced [2Fe-2S]-[ferredoxin] + 2 H(+)</text>
        <dbReference type="Rhea" id="RHEA:24488"/>
        <dbReference type="Rhea" id="RHEA-COMP:10000"/>
        <dbReference type="Rhea" id="RHEA-COMP:10001"/>
        <dbReference type="ChEBI" id="CHEBI:15377"/>
        <dbReference type="ChEBI" id="CHEBI:15378"/>
        <dbReference type="ChEBI" id="CHEBI:33737"/>
        <dbReference type="ChEBI" id="CHEBI:33738"/>
        <dbReference type="ChEBI" id="CHEBI:128753"/>
        <dbReference type="ChEBI" id="CHEBI:128769"/>
        <dbReference type="EC" id="1.17.7.4"/>
    </reaction>
</comment>
<dbReference type="Pfam" id="PF02401">
    <property type="entry name" value="LYTB"/>
    <property type="match status" value="1"/>
</dbReference>
<feature type="binding site" evidence="5">
    <location>
        <position position="232"/>
    </location>
    <ligand>
        <name>dimethylallyl diphosphate</name>
        <dbReference type="ChEBI" id="CHEBI:57623"/>
    </ligand>
</feature>
<dbReference type="GO" id="GO:0019288">
    <property type="term" value="P:isopentenyl diphosphate biosynthetic process, methylerythritol 4-phosphate pathway"/>
    <property type="evidence" value="ECO:0007669"/>
    <property type="project" value="UniProtKB-UniRule"/>
</dbReference>
<dbReference type="Proteomes" id="UP000050497">
    <property type="component" value="Unassembled WGS sequence"/>
</dbReference>
<evidence type="ECO:0000256" key="1">
    <source>
        <dbReference type="ARBA" id="ARBA00022485"/>
    </source>
</evidence>
<keyword evidence="1 5" id="KW-0004">4Fe-4S</keyword>
<dbReference type="UniPathway" id="UPA00056">
    <property type="reaction ID" value="UER00097"/>
</dbReference>
<evidence type="ECO:0000256" key="4">
    <source>
        <dbReference type="ARBA" id="ARBA00023014"/>
    </source>
</evidence>
<feature type="binding site" evidence="5">
    <location>
        <position position="78"/>
    </location>
    <ligand>
        <name>dimethylallyl diphosphate</name>
        <dbReference type="ChEBI" id="CHEBI:57623"/>
    </ligand>
</feature>
<comment type="pathway">
    <text evidence="5">Isoprenoid biosynthesis; dimethylallyl diphosphate biosynthesis; dimethylallyl diphosphate from (2E)-4-hydroxy-3-methylbutenyl diphosphate: step 1/1.</text>
</comment>
<reference evidence="6 8" key="1">
    <citation type="submission" date="2015-09" db="EMBL/GenBank/DDBJ databases">
        <title>Identification and resolution of microdiversity through metagenomic sequencing of parallel consortia.</title>
        <authorList>
            <person name="Nelson W.C."/>
            <person name="Romine M.F."/>
            <person name="Lindemann S.R."/>
        </authorList>
    </citation>
    <scope>NUCLEOTIDE SEQUENCE [LARGE SCALE GENOMIC DNA]</scope>
    <source>
        <strain evidence="6">HL-109</strain>
    </source>
</reference>
<dbReference type="OrthoDB" id="9804068at2"/>
<dbReference type="InterPro" id="IPR003451">
    <property type="entry name" value="LytB/IspH"/>
</dbReference>
<dbReference type="NCBIfam" id="TIGR00216">
    <property type="entry name" value="ispH_lytB"/>
    <property type="match status" value="1"/>
</dbReference>
<dbReference type="UniPathway" id="UPA00059">
    <property type="reaction ID" value="UER00105"/>
</dbReference>
<feature type="binding site" evidence="5">
    <location>
        <position position="128"/>
    </location>
    <ligand>
        <name>(2E)-4-hydroxy-3-methylbut-2-enyl diphosphate</name>
        <dbReference type="ChEBI" id="CHEBI:128753"/>
    </ligand>
</feature>
<dbReference type="Proteomes" id="UP000182800">
    <property type="component" value="Unassembled WGS sequence"/>
</dbReference>
<feature type="binding site" evidence="5">
    <location>
        <position position="232"/>
    </location>
    <ligand>
        <name>(2E)-4-hydroxy-3-methylbut-2-enyl diphosphate</name>
        <dbReference type="ChEBI" id="CHEBI:128753"/>
    </ligand>
</feature>
<dbReference type="GO" id="GO:0051539">
    <property type="term" value="F:4 iron, 4 sulfur cluster binding"/>
    <property type="evidence" value="ECO:0007669"/>
    <property type="project" value="UniProtKB-UniRule"/>
</dbReference>
<dbReference type="EC" id="1.17.7.4" evidence="5"/>
<dbReference type="PANTHER" id="PTHR30426:SF0">
    <property type="entry name" value="4-HYDROXY-3-METHYLBUT-2-ENYL DIPHOSPHATE REDUCTASE"/>
    <property type="match status" value="1"/>
</dbReference>
<dbReference type="GO" id="GO:0046872">
    <property type="term" value="F:metal ion binding"/>
    <property type="evidence" value="ECO:0007669"/>
    <property type="project" value="UniProtKB-KW"/>
</dbReference>
<evidence type="ECO:0000256" key="3">
    <source>
        <dbReference type="ARBA" id="ARBA00023004"/>
    </source>
</evidence>
<keyword evidence="5" id="KW-0414">Isoprene biosynthesis</keyword>
<gene>
    <name evidence="6" type="primary">ispH-2</name>
    <name evidence="5" type="synonym">ispH</name>
    <name evidence="7" type="ORF">GA0071312_0223</name>
    <name evidence="6" type="ORF">HLUCCO17_16445</name>
</gene>
<feature type="binding site" evidence="5">
    <location>
        <position position="173"/>
    </location>
    <ligand>
        <name>(2E)-4-hydroxy-3-methylbut-2-enyl diphosphate</name>
        <dbReference type="ChEBI" id="CHEBI:128753"/>
    </ligand>
</feature>
<comment type="pathway">
    <text evidence="5">Isoprenoid biosynthesis; isopentenyl diphosphate biosynthesis via DXP pathway; isopentenyl diphosphate from 1-deoxy-D-xylulose 5-phosphate: step 6/6.</text>
</comment>
<feature type="binding site" evidence="5">
    <location>
        <position position="78"/>
    </location>
    <ligand>
        <name>(2E)-4-hydroxy-3-methylbut-2-enyl diphosphate</name>
        <dbReference type="ChEBI" id="CHEBI:128753"/>
    </ligand>
</feature>
<evidence type="ECO:0000313" key="8">
    <source>
        <dbReference type="Proteomes" id="UP000050497"/>
    </source>
</evidence>
<dbReference type="EMBL" id="LJSX01000036">
    <property type="protein sequence ID" value="KPQ09059.1"/>
    <property type="molecule type" value="Genomic_DNA"/>
</dbReference>
<feature type="binding site" evidence="5">
    <location>
        <position position="78"/>
    </location>
    <ligand>
        <name>isopentenyl diphosphate</name>
        <dbReference type="ChEBI" id="CHEBI:128769"/>
    </ligand>
</feature>
<dbReference type="HAMAP" id="MF_00191">
    <property type="entry name" value="IspH"/>
    <property type="match status" value="1"/>
</dbReference>
<feature type="binding site" evidence="5">
    <location>
        <position position="275"/>
    </location>
    <ligand>
        <name>dimethylallyl diphosphate</name>
        <dbReference type="ChEBI" id="CHEBI:57623"/>
    </ligand>
</feature>
<feature type="binding site" evidence="5">
    <location>
        <position position="45"/>
    </location>
    <ligand>
        <name>dimethylallyl diphosphate</name>
        <dbReference type="ChEBI" id="CHEBI:57623"/>
    </ligand>
</feature>
<keyword evidence="2 5" id="KW-0479">Metal-binding</keyword>
<comment type="caution">
    <text evidence="6">The sequence shown here is derived from an EMBL/GenBank/DDBJ whole genome shotgun (WGS) entry which is preliminary data.</text>
</comment>
<feature type="binding site" evidence="5">
    <location>
        <position position="128"/>
    </location>
    <ligand>
        <name>dimethylallyl diphosphate</name>
        <dbReference type="ChEBI" id="CHEBI:57623"/>
    </ligand>
</feature>
<name>A0A0P7Y4E0_9HYPH</name>
<dbReference type="CDD" id="cd13944">
    <property type="entry name" value="lytB_ispH"/>
    <property type="match status" value="1"/>
</dbReference>
<keyword evidence="3 5" id="KW-0408">Iron</keyword>
<evidence type="ECO:0000313" key="7">
    <source>
        <dbReference type="EMBL" id="SCC78334.1"/>
    </source>
</evidence>
<dbReference type="Gene3D" id="3.40.50.11270">
    <property type="match status" value="1"/>
</dbReference>
<accession>A0A0P7Y4E0</accession>
<feature type="binding site" evidence="5">
    <location>
        <position position="231"/>
    </location>
    <ligand>
        <name>isopentenyl diphosphate</name>
        <dbReference type="ChEBI" id="CHEBI:128769"/>
    </ligand>
</feature>
<dbReference type="RefSeq" id="WP_074443278.1">
    <property type="nucleotide sequence ID" value="NZ_FMBM01000001.1"/>
</dbReference>
<dbReference type="GO" id="GO:0016114">
    <property type="term" value="P:terpenoid biosynthetic process"/>
    <property type="evidence" value="ECO:0007669"/>
    <property type="project" value="UniProtKB-UniRule"/>
</dbReference>
<comment type="similarity">
    <text evidence="5">Belongs to the IspH family.</text>
</comment>
<comment type="cofactor">
    <cofactor evidence="5">
        <name>[4Fe-4S] cluster</name>
        <dbReference type="ChEBI" id="CHEBI:49883"/>
    </cofactor>
    <text evidence="5">Binds 1 [4Fe-4S] cluster per subunit.</text>
</comment>
<feature type="binding site" evidence="5">
    <location>
        <position position="45"/>
    </location>
    <ligand>
        <name>(2E)-4-hydroxy-3-methylbut-2-enyl diphosphate</name>
        <dbReference type="ChEBI" id="CHEBI:128753"/>
    </ligand>
</feature>
<feature type="binding site" evidence="5">
    <location>
        <position position="233"/>
    </location>
    <ligand>
        <name>dimethylallyl diphosphate</name>
        <dbReference type="ChEBI" id="CHEBI:57623"/>
    </ligand>
</feature>
<proteinExistence type="inferred from homology"/>
<dbReference type="EMBL" id="FMBM01000001">
    <property type="protein sequence ID" value="SCC78334.1"/>
    <property type="molecule type" value="Genomic_DNA"/>
</dbReference>
<feature type="binding site" evidence="5">
    <location>
        <position position="128"/>
    </location>
    <ligand>
        <name>isopentenyl diphosphate</name>
        <dbReference type="ChEBI" id="CHEBI:128769"/>
    </ligand>
</feature>
<evidence type="ECO:0000313" key="6">
    <source>
        <dbReference type="EMBL" id="KPQ09059.1"/>
    </source>
</evidence>
<feature type="binding site" evidence="5">
    <location>
        <position position="231"/>
    </location>
    <ligand>
        <name>(2E)-4-hydroxy-3-methylbut-2-enyl diphosphate</name>
        <dbReference type="ChEBI" id="CHEBI:128753"/>
    </ligand>
</feature>
<evidence type="ECO:0000256" key="5">
    <source>
        <dbReference type="HAMAP-Rule" id="MF_00191"/>
    </source>
</evidence>
<feature type="binding site" evidence="5">
    <location>
        <position position="233"/>
    </location>
    <ligand>
        <name>(2E)-4-hydroxy-3-methylbut-2-enyl diphosphate</name>
        <dbReference type="ChEBI" id="CHEBI:128753"/>
    </ligand>
</feature>
<evidence type="ECO:0000256" key="2">
    <source>
        <dbReference type="ARBA" id="ARBA00022723"/>
    </source>
</evidence>
<dbReference type="PANTHER" id="PTHR30426">
    <property type="entry name" value="4-HYDROXY-3-METHYLBUT-2-ENYL DIPHOSPHATE REDUCTASE"/>
    <property type="match status" value="1"/>
</dbReference>
<comment type="catalytic activity">
    <reaction evidence="5">
        <text>dimethylallyl diphosphate + 2 oxidized [2Fe-2S]-[ferredoxin] + H2O = (2E)-4-hydroxy-3-methylbut-2-enyl diphosphate + 2 reduced [2Fe-2S]-[ferredoxin] + 2 H(+)</text>
        <dbReference type="Rhea" id="RHEA:24825"/>
        <dbReference type="Rhea" id="RHEA-COMP:10000"/>
        <dbReference type="Rhea" id="RHEA-COMP:10001"/>
        <dbReference type="ChEBI" id="CHEBI:15377"/>
        <dbReference type="ChEBI" id="CHEBI:15378"/>
        <dbReference type="ChEBI" id="CHEBI:33737"/>
        <dbReference type="ChEBI" id="CHEBI:33738"/>
        <dbReference type="ChEBI" id="CHEBI:57623"/>
        <dbReference type="ChEBI" id="CHEBI:128753"/>
        <dbReference type="EC" id="1.17.7.4"/>
    </reaction>
</comment>
<reference evidence="7 9" key="2">
    <citation type="submission" date="2016-08" db="EMBL/GenBank/DDBJ databases">
        <authorList>
            <person name="Varghese N."/>
            <person name="Submissions Spin"/>
        </authorList>
    </citation>
    <scope>NUCLEOTIDE SEQUENCE [LARGE SCALE GENOMIC DNA]</scope>
    <source>
        <strain evidence="7 9">HL-109</strain>
    </source>
</reference>